<evidence type="ECO:0000313" key="1">
    <source>
        <dbReference type="EMBL" id="EQB49872.1"/>
    </source>
</evidence>
<gene>
    <name evidence="1" type="ORF">CGLO_10752</name>
</gene>
<dbReference type="Proteomes" id="UP000015530">
    <property type="component" value="Unassembled WGS sequence"/>
</dbReference>
<protein>
    <submittedName>
        <fullName evidence="1">Uncharacterized protein</fullName>
    </submittedName>
</protein>
<dbReference type="EMBL" id="AMYD01002210">
    <property type="protein sequence ID" value="EQB49872.1"/>
    <property type="molecule type" value="Genomic_DNA"/>
</dbReference>
<name>T0K2L3_COLGC</name>
<sequence>MAMTTVSKHEPQWELAELNSMRLAQNDKPLAAWIGVTRKACTWECQTPVGADANCSVSTA</sequence>
<organism evidence="1 2">
    <name type="scientific">Colletotrichum gloeosporioides (strain Cg-14)</name>
    <name type="common">Anthracnose fungus</name>
    <name type="synonym">Glomerella cingulata</name>
    <dbReference type="NCBI Taxonomy" id="1237896"/>
    <lineage>
        <taxon>Eukaryota</taxon>
        <taxon>Fungi</taxon>
        <taxon>Dikarya</taxon>
        <taxon>Ascomycota</taxon>
        <taxon>Pezizomycotina</taxon>
        <taxon>Sordariomycetes</taxon>
        <taxon>Hypocreomycetidae</taxon>
        <taxon>Glomerellales</taxon>
        <taxon>Glomerellaceae</taxon>
        <taxon>Colletotrichum</taxon>
        <taxon>Colletotrichum gloeosporioides species complex</taxon>
    </lineage>
</organism>
<dbReference type="AlphaFoldDB" id="T0K2L3"/>
<comment type="caution">
    <text evidence="1">The sequence shown here is derived from an EMBL/GenBank/DDBJ whole genome shotgun (WGS) entry which is preliminary data.</text>
</comment>
<dbReference type="HOGENOM" id="CLU_2941580_0_0_1"/>
<reference evidence="2" key="1">
    <citation type="journal article" date="2013" name="Mol. Plant Microbe Interact.">
        <title>Global aspects of pacC regulation of pathogenicity genes in Colletotrichum gloeosporioides as revealed by transcriptome analysis.</title>
        <authorList>
            <person name="Alkan N."/>
            <person name="Meng X."/>
            <person name="Friedlander G."/>
            <person name="Reuveni E."/>
            <person name="Sukno S."/>
            <person name="Sherman A."/>
            <person name="Thon M."/>
            <person name="Fluhr R."/>
            <person name="Prusky D."/>
        </authorList>
    </citation>
    <scope>NUCLEOTIDE SEQUENCE [LARGE SCALE GENOMIC DNA]</scope>
    <source>
        <strain evidence="2">Cg-14</strain>
    </source>
</reference>
<proteinExistence type="predicted"/>
<accession>T0K2L3</accession>
<evidence type="ECO:0000313" key="2">
    <source>
        <dbReference type="Proteomes" id="UP000015530"/>
    </source>
</evidence>